<dbReference type="AlphaFoldDB" id="A0AA38CH68"/>
<dbReference type="Gene3D" id="3.10.450.60">
    <property type="match status" value="1"/>
</dbReference>
<feature type="domain" description="Lipoxygenase" evidence="4">
    <location>
        <begin position="127"/>
        <end position="190"/>
    </location>
</feature>
<dbReference type="GO" id="GO:0046872">
    <property type="term" value="F:metal ion binding"/>
    <property type="evidence" value="ECO:0007669"/>
    <property type="project" value="UniProtKB-KW"/>
</dbReference>
<gene>
    <name evidence="5" type="ORF">KI387_011883</name>
</gene>
<comment type="caution">
    <text evidence="5">The sequence shown here is derived from an EMBL/GenBank/DDBJ whole genome shotgun (WGS) entry which is preliminary data.</text>
</comment>
<keyword evidence="3" id="KW-0560">Oxidoreductase</keyword>
<accession>A0AA38CH68</accession>
<dbReference type="Proteomes" id="UP000824469">
    <property type="component" value="Unassembled WGS sequence"/>
</dbReference>
<evidence type="ECO:0000313" key="5">
    <source>
        <dbReference type="EMBL" id="KAH9300300.1"/>
    </source>
</evidence>
<dbReference type="PROSITE" id="PS51393">
    <property type="entry name" value="LIPOXYGENASE_3"/>
    <property type="match status" value="1"/>
</dbReference>
<proteinExistence type="predicted"/>
<dbReference type="Pfam" id="PF00305">
    <property type="entry name" value="Lipoxygenase"/>
    <property type="match status" value="1"/>
</dbReference>
<dbReference type="InterPro" id="IPR000907">
    <property type="entry name" value="LipOase"/>
</dbReference>
<sequence length="190" mass="21549">MSRDNHEVKMGEFVHPPSGPVKIYGKEEVSTVQHPGFMQMQSSNNNEVLEVCLLVHLDENVDPNGRDGWKTVFNKKKEKADICPLRMSLRSHRGNAHGNELALRKTSTASKSIKYFFAVNSDEQIGLGMEILIDFHLIQALQKNKLFILDHHDSLMPYINRANGLDTTKTYASRTILFLKEDSTLKPVTI</sequence>
<dbReference type="EMBL" id="JAHRHJ020000009">
    <property type="protein sequence ID" value="KAH9300300.1"/>
    <property type="molecule type" value="Genomic_DNA"/>
</dbReference>
<evidence type="ECO:0000313" key="6">
    <source>
        <dbReference type="Proteomes" id="UP000824469"/>
    </source>
</evidence>
<keyword evidence="2" id="KW-0223">Dioxygenase</keyword>
<dbReference type="InterPro" id="IPR036226">
    <property type="entry name" value="LipOase_C_sf"/>
</dbReference>
<keyword evidence="1" id="KW-0479">Metal-binding</keyword>
<protein>
    <recommendedName>
        <fullName evidence="4">Lipoxygenase domain-containing protein</fullName>
    </recommendedName>
</protein>
<dbReference type="PANTHER" id="PTHR11771">
    <property type="entry name" value="LIPOXYGENASE"/>
    <property type="match status" value="1"/>
</dbReference>
<evidence type="ECO:0000256" key="2">
    <source>
        <dbReference type="ARBA" id="ARBA00022964"/>
    </source>
</evidence>
<evidence type="ECO:0000259" key="4">
    <source>
        <dbReference type="PROSITE" id="PS51393"/>
    </source>
</evidence>
<name>A0AA38CH68_TAXCH</name>
<evidence type="ECO:0000256" key="3">
    <source>
        <dbReference type="ARBA" id="ARBA00023002"/>
    </source>
</evidence>
<organism evidence="5 6">
    <name type="scientific">Taxus chinensis</name>
    <name type="common">Chinese yew</name>
    <name type="synonym">Taxus wallichiana var. chinensis</name>
    <dbReference type="NCBI Taxonomy" id="29808"/>
    <lineage>
        <taxon>Eukaryota</taxon>
        <taxon>Viridiplantae</taxon>
        <taxon>Streptophyta</taxon>
        <taxon>Embryophyta</taxon>
        <taxon>Tracheophyta</taxon>
        <taxon>Spermatophyta</taxon>
        <taxon>Pinopsida</taxon>
        <taxon>Pinidae</taxon>
        <taxon>Conifers II</taxon>
        <taxon>Cupressales</taxon>
        <taxon>Taxaceae</taxon>
        <taxon>Taxus</taxon>
    </lineage>
</organism>
<dbReference type="GO" id="GO:0016702">
    <property type="term" value="F:oxidoreductase activity, acting on single donors with incorporation of molecular oxygen, incorporation of two atoms of oxygen"/>
    <property type="evidence" value="ECO:0007669"/>
    <property type="project" value="InterPro"/>
</dbReference>
<reference evidence="5 6" key="1">
    <citation type="journal article" date="2021" name="Nat. Plants">
        <title>The Taxus genome provides insights into paclitaxel biosynthesis.</title>
        <authorList>
            <person name="Xiong X."/>
            <person name="Gou J."/>
            <person name="Liao Q."/>
            <person name="Li Y."/>
            <person name="Zhou Q."/>
            <person name="Bi G."/>
            <person name="Li C."/>
            <person name="Du R."/>
            <person name="Wang X."/>
            <person name="Sun T."/>
            <person name="Guo L."/>
            <person name="Liang H."/>
            <person name="Lu P."/>
            <person name="Wu Y."/>
            <person name="Zhang Z."/>
            <person name="Ro D.K."/>
            <person name="Shang Y."/>
            <person name="Huang S."/>
            <person name="Yan J."/>
        </authorList>
    </citation>
    <scope>NUCLEOTIDE SEQUENCE [LARGE SCALE GENOMIC DNA]</scope>
    <source>
        <strain evidence="5">Ta-2019</strain>
    </source>
</reference>
<dbReference type="SUPFAM" id="SSF48484">
    <property type="entry name" value="Lipoxigenase"/>
    <property type="match status" value="1"/>
</dbReference>
<evidence type="ECO:0000256" key="1">
    <source>
        <dbReference type="ARBA" id="ARBA00022723"/>
    </source>
</evidence>
<dbReference type="InterPro" id="IPR013819">
    <property type="entry name" value="LipOase_C"/>
</dbReference>
<dbReference type="GO" id="GO:0034440">
    <property type="term" value="P:lipid oxidation"/>
    <property type="evidence" value="ECO:0007669"/>
    <property type="project" value="InterPro"/>
</dbReference>
<keyword evidence="6" id="KW-1185">Reference proteome</keyword>